<dbReference type="GO" id="GO:0006355">
    <property type="term" value="P:regulation of DNA-templated transcription"/>
    <property type="evidence" value="ECO:0007669"/>
    <property type="project" value="TreeGrafter"/>
</dbReference>
<feature type="compositionally biased region" description="Low complexity" evidence="1">
    <location>
        <begin position="43"/>
        <end position="56"/>
    </location>
</feature>
<evidence type="ECO:0000259" key="2">
    <source>
        <dbReference type="PROSITE" id="PS50853"/>
    </source>
</evidence>
<evidence type="ECO:0000313" key="4">
    <source>
        <dbReference type="Proteomes" id="UP001163046"/>
    </source>
</evidence>
<dbReference type="InterPro" id="IPR013783">
    <property type="entry name" value="Ig-like_fold"/>
</dbReference>
<dbReference type="InterPro" id="IPR056565">
    <property type="entry name" value="Fn3_ATF7IP"/>
</dbReference>
<feature type="domain" description="Fibronectin type-III" evidence="2">
    <location>
        <begin position="197"/>
        <end position="302"/>
    </location>
</feature>
<gene>
    <name evidence="3" type="primary">ATF7IP_1</name>
    <name evidence="3" type="ORF">OS493_005188</name>
</gene>
<sequence>MSSALSVSSTPNDTQANSSNVVRSLSSSLPADRENGQFVRIASLSTPTTPTSRKPPINGPWSKSEIPSVVPGPILTATTRPAPVESEQESNLKNGSEVTPKKDNSLVTTVSRRDNLCPQPLPVQSLAGIKPTGNPNNTVCLATEEDDEYDETSSISHQDDSDPDYIPNDKPRTQAETIGSPVDQEDSEGSQLETTSNSSSLKPVLSVEQSGNGIGLSWDLTDREDESKVVKYELYVMSVPTESTPSTSWESLGVVDALPLPMACTMTQFNPGASYYFAVRAITANGPCELFSDHCSIKVNGPQ</sequence>
<feature type="compositionally biased region" description="Polar residues" evidence="1">
    <location>
        <begin position="1"/>
        <end position="16"/>
    </location>
</feature>
<organism evidence="3 4">
    <name type="scientific">Desmophyllum pertusum</name>
    <dbReference type="NCBI Taxonomy" id="174260"/>
    <lineage>
        <taxon>Eukaryota</taxon>
        <taxon>Metazoa</taxon>
        <taxon>Cnidaria</taxon>
        <taxon>Anthozoa</taxon>
        <taxon>Hexacorallia</taxon>
        <taxon>Scleractinia</taxon>
        <taxon>Caryophylliina</taxon>
        <taxon>Caryophylliidae</taxon>
        <taxon>Desmophyllum</taxon>
    </lineage>
</organism>
<protein>
    <submittedName>
        <fullName evidence="3">Activating transcription factor 7-interacting protein 1</fullName>
    </submittedName>
</protein>
<dbReference type="SUPFAM" id="SSF49265">
    <property type="entry name" value="Fibronectin type III"/>
    <property type="match status" value="1"/>
</dbReference>
<dbReference type="Proteomes" id="UP001163046">
    <property type="component" value="Unassembled WGS sequence"/>
</dbReference>
<reference evidence="3" key="1">
    <citation type="submission" date="2023-01" db="EMBL/GenBank/DDBJ databases">
        <title>Genome assembly of the deep-sea coral Lophelia pertusa.</title>
        <authorList>
            <person name="Herrera S."/>
            <person name="Cordes E."/>
        </authorList>
    </citation>
    <scope>NUCLEOTIDE SEQUENCE</scope>
    <source>
        <strain evidence="3">USNM1676648</strain>
        <tissue evidence="3">Polyp</tissue>
    </source>
</reference>
<feature type="region of interest" description="Disordered" evidence="1">
    <location>
        <begin position="1"/>
        <end position="106"/>
    </location>
</feature>
<dbReference type="PANTHER" id="PTHR23210">
    <property type="entry name" value="ACTIVATING TRANSCRIPTION FACTOR 7 INTERACTING PROTEIN"/>
    <property type="match status" value="1"/>
</dbReference>
<evidence type="ECO:0000256" key="1">
    <source>
        <dbReference type="SAM" id="MobiDB-lite"/>
    </source>
</evidence>
<dbReference type="Gene3D" id="2.60.40.10">
    <property type="entry name" value="Immunoglobulins"/>
    <property type="match status" value="1"/>
</dbReference>
<feature type="compositionally biased region" description="Low complexity" evidence="1">
    <location>
        <begin position="17"/>
        <end position="29"/>
    </location>
</feature>
<dbReference type="PANTHER" id="PTHR23210:SF26">
    <property type="entry name" value="ACTIVATING TRANSCRIPTION FACTOR 7-INTERACTING PROTEIN 1"/>
    <property type="match status" value="1"/>
</dbReference>
<dbReference type="InterPro" id="IPR036116">
    <property type="entry name" value="FN3_sf"/>
</dbReference>
<dbReference type="Pfam" id="PF16794">
    <property type="entry name" value="fn3_4"/>
    <property type="match status" value="1"/>
</dbReference>
<dbReference type="InterPro" id="IPR003961">
    <property type="entry name" value="FN3_dom"/>
</dbReference>
<dbReference type="AlphaFoldDB" id="A0A9W9Z438"/>
<feature type="compositionally biased region" description="Polar residues" evidence="1">
    <location>
        <begin position="189"/>
        <end position="206"/>
    </location>
</feature>
<dbReference type="EMBL" id="MU826827">
    <property type="protein sequence ID" value="KAJ7374836.1"/>
    <property type="molecule type" value="Genomic_DNA"/>
</dbReference>
<dbReference type="PROSITE" id="PS50853">
    <property type="entry name" value="FN3"/>
    <property type="match status" value="1"/>
</dbReference>
<dbReference type="GO" id="GO:0003712">
    <property type="term" value="F:transcription coregulator activity"/>
    <property type="evidence" value="ECO:0007669"/>
    <property type="project" value="TreeGrafter"/>
</dbReference>
<dbReference type="GO" id="GO:0005667">
    <property type="term" value="C:transcription regulator complex"/>
    <property type="evidence" value="ECO:0007669"/>
    <property type="project" value="TreeGrafter"/>
</dbReference>
<feature type="region of interest" description="Disordered" evidence="1">
    <location>
        <begin position="145"/>
        <end position="206"/>
    </location>
</feature>
<accession>A0A9W9Z438</accession>
<dbReference type="OrthoDB" id="2434995at2759"/>
<name>A0A9W9Z438_9CNID</name>
<proteinExistence type="predicted"/>
<evidence type="ECO:0000313" key="3">
    <source>
        <dbReference type="EMBL" id="KAJ7374836.1"/>
    </source>
</evidence>
<comment type="caution">
    <text evidence="3">The sequence shown here is derived from an EMBL/GenBank/DDBJ whole genome shotgun (WGS) entry which is preliminary data.</text>
</comment>
<keyword evidence="4" id="KW-1185">Reference proteome</keyword>
<dbReference type="InterPro" id="IPR026085">
    <property type="entry name" value="ATF7-int"/>
</dbReference>
<dbReference type="GO" id="GO:0005634">
    <property type="term" value="C:nucleus"/>
    <property type="evidence" value="ECO:0007669"/>
    <property type="project" value="TreeGrafter"/>
</dbReference>